<dbReference type="Proteomes" id="UP000034366">
    <property type="component" value="Unassembled WGS sequence"/>
</dbReference>
<dbReference type="EMBL" id="LBTW01000029">
    <property type="protein sequence ID" value="KKQ48545.1"/>
    <property type="molecule type" value="Genomic_DNA"/>
</dbReference>
<sequence>MFNDAETAVIVEKVKEYSNKGDTIFAFGTHPHIYYLTETMPPGNVFTFQFPWFMKVAEQTILTGIVNSPPKVVIRDLNAEVGGYSLAEYMQDIDQYIVENYVLVDYENNIEVLVKI</sequence>
<comment type="caution">
    <text evidence="1">The sequence shown here is derived from an EMBL/GenBank/DDBJ whole genome shotgun (WGS) entry which is preliminary data.</text>
</comment>
<reference evidence="1 2" key="1">
    <citation type="journal article" date="2015" name="Nature">
        <title>rRNA introns, odd ribosomes, and small enigmatic genomes across a large radiation of phyla.</title>
        <authorList>
            <person name="Brown C.T."/>
            <person name="Hug L.A."/>
            <person name="Thomas B.C."/>
            <person name="Sharon I."/>
            <person name="Castelle C.J."/>
            <person name="Singh A."/>
            <person name="Wilkins M.J."/>
            <person name="Williams K.H."/>
            <person name="Banfield J.F."/>
        </authorList>
    </citation>
    <scope>NUCLEOTIDE SEQUENCE [LARGE SCALE GENOMIC DNA]</scope>
</reference>
<accession>A0A0G0IC32</accession>
<proteinExistence type="predicted"/>
<name>A0A0G0IC32_9BACT</name>
<gene>
    <name evidence="1" type="ORF">US67_C0029G0011</name>
</gene>
<organism evidence="1 2">
    <name type="scientific">Candidatus Woesebacteria bacterium GW2011_GWD1_38_10</name>
    <dbReference type="NCBI Taxonomy" id="1618592"/>
    <lineage>
        <taxon>Bacteria</taxon>
        <taxon>Candidatus Woeseibacteriota</taxon>
    </lineage>
</organism>
<protein>
    <submittedName>
        <fullName evidence="1">Uncharacterized protein</fullName>
    </submittedName>
</protein>
<evidence type="ECO:0000313" key="2">
    <source>
        <dbReference type="Proteomes" id="UP000034366"/>
    </source>
</evidence>
<evidence type="ECO:0000313" key="1">
    <source>
        <dbReference type="EMBL" id="KKQ48545.1"/>
    </source>
</evidence>
<dbReference type="AlphaFoldDB" id="A0A0G0IC32"/>